<keyword evidence="2" id="KW-0813">Transport</keyword>
<feature type="compositionally biased region" description="Low complexity" evidence="8">
    <location>
        <begin position="53"/>
        <end position="89"/>
    </location>
</feature>
<feature type="compositionally biased region" description="Low complexity" evidence="8">
    <location>
        <begin position="227"/>
        <end position="246"/>
    </location>
</feature>
<dbReference type="GO" id="GO:0051028">
    <property type="term" value="P:mRNA transport"/>
    <property type="evidence" value="ECO:0007669"/>
    <property type="project" value="UniProtKB-KW"/>
</dbReference>
<sequence length="761" mass="81768">MAKRVADEQITKDGFEGSSDGDDAPQGPVQASNDVLSKRKILKPRGRLGTQPSGSSGFNGFSNVQMPQSSSFSFGNGNGNTTTAPASNPFGSLKQQGSTTIVSNDEEEKNNKIRALNENFVKAVNKLNVPNTIADFTTIAQKYIDYYKSISNVKQPLPVKPQQQQQPPTATTSTFQFKPSVPSTTTTTSSTPMFSFKPPVQESKPAVPSSTAVNAPSKPMFSFNPPASASSTTTTTTENSSASTTANVPLFSSKPAPSVESNTIKKDKSDSESDSDDDDEVEEKKDIKVEGPKFTLATKPTVKSSPFTFDPKKLAKKNAPDSDDSEDEIEIKGPTFQFNKPIKDSVFKLPTTDSSKPFTFGEKKEDNNNDNDTKKPQNAFSLPSTSDKKEEPKPLFGLSKPEDKPEVAKPSFTFGKPVEEAAKPSFTFGKPVEEAAKPAFTFGSASKSTDAKPAFSFGTPAATTTENKPDTKESSTNTTTPMFKFGAPSTTSSTSTPSFNFKPQPTATATATDASAKAEGDKASSAPTTSLFGAVSSDKPAFSFNSGASKPFTFGTPSNSEQKTESTPTPAFNFNTSSSTATSTFGSNKPTFGFSFGKTDDKKPESKETATAASEQPQQEEKEEETGGNFTPIAKLSNEKIEQTNGEENEIVKFTIRSKLMEFDSNNKENPYINKGLGELKILYNEKTAKSRILIRSDGSLRILLNTLILKSINYESIGNGSLIRIPTIDPNDASKIITYVVKVKTAENGSELLKTINELK</sequence>
<dbReference type="STRING" id="294747.C5MHF5"/>
<dbReference type="PROSITE" id="PS50196">
    <property type="entry name" value="RANBD1"/>
    <property type="match status" value="1"/>
</dbReference>
<dbReference type="CDD" id="cd13181">
    <property type="entry name" value="RanBD_NUP2"/>
    <property type="match status" value="1"/>
</dbReference>
<reference evidence="10 11" key="1">
    <citation type="journal article" date="2009" name="Nature">
        <title>Evolution of pathogenicity and sexual reproduction in eight Candida genomes.</title>
        <authorList>
            <person name="Butler G."/>
            <person name="Rasmussen M.D."/>
            <person name="Lin M.F."/>
            <person name="Santos M.A."/>
            <person name="Sakthikumar S."/>
            <person name="Munro C.A."/>
            <person name="Rheinbay E."/>
            <person name="Grabherr M."/>
            <person name="Forche A."/>
            <person name="Reedy J.L."/>
            <person name="Agrafioti I."/>
            <person name="Arnaud M.B."/>
            <person name="Bates S."/>
            <person name="Brown A.J."/>
            <person name="Brunke S."/>
            <person name="Costanzo M.C."/>
            <person name="Fitzpatrick D.A."/>
            <person name="de Groot P.W."/>
            <person name="Harris D."/>
            <person name="Hoyer L.L."/>
            <person name="Hube B."/>
            <person name="Klis F.M."/>
            <person name="Kodira C."/>
            <person name="Lennard N."/>
            <person name="Logue M.E."/>
            <person name="Martin R."/>
            <person name="Neiman A.M."/>
            <person name="Nikolaou E."/>
            <person name="Quail M.A."/>
            <person name="Quinn J."/>
            <person name="Santos M.C."/>
            <person name="Schmitzberger F.F."/>
            <person name="Sherlock G."/>
            <person name="Shah P."/>
            <person name="Silverstein K.A."/>
            <person name="Skrzypek M.S."/>
            <person name="Soll D."/>
            <person name="Staggs R."/>
            <person name="Stansfield I."/>
            <person name="Stumpf M.P."/>
            <person name="Sudbery P.E."/>
            <person name="Srikantha T."/>
            <person name="Zeng Q."/>
            <person name="Berman J."/>
            <person name="Berriman M."/>
            <person name="Heitman J."/>
            <person name="Gow N.A."/>
            <person name="Lorenz M.C."/>
            <person name="Birren B.W."/>
            <person name="Kellis M."/>
            <person name="Cuomo C.A."/>
        </authorList>
    </citation>
    <scope>NUCLEOTIDE SEQUENCE [LARGE SCALE GENOMIC DNA]</scope>
    <source>
        <strain evidence="11">ATCC MYA-3404 / T1</strain>
    </source>
</reference>
<evidence type="ECO:0000256" key="6">
    <source>
        <dbReference type="ARBA" id="ARBA00023132"/>
    </source>
</evidence>
<feature type="compositionally biased region" description="Polar residues" evidence="8">
    <location>
        <begin position="555"/>
        <end position="570"/>
    </location>
</feature>
<dbReference type="EMBL" id="GG692402">
    <property type="protein sequence ID" value="EER31057.1"/>
    <property type="molecule type" value="Genomic_DNA"/>
</dbReference>
<dbReference type="Pfam" id="PF08911">
    <property type="entry name" value="NUP50"/>
    <property type="match status" value="1"/>
</dbReference>
<dbReference type="eggNOG" id="KOG0864">
    <property type="taxonomic scope" value="Eukaryota"/>
</dbReference>
<feature type="compositionally biased region" description="Low complexity" evidence="8">
    <location>
        <begin position="571"/>
        <end position="585"/>
    </location>
</feature>
<proteinExistence type="predicted"/>
<accession>C5MHF5</accession>
<dbReference type="RefSeq" id="XP_002551211.1">
    <property type="nucleotide sequence ID" value="XM_002551165.1"/>
</dbReference>
<feature type="compositionally biased region" description="Low complexity" evidence="8">
    <location>
        <begin position="506"/>
        <end position="515"/>
    </location>
</feature>
<evidence type="ECO:0000256" key="4">
    <source>
        <dbReference type="ARBA" id="ARBA00022927"/>
    </source>
</evidence>
<gene>
    <name evidence="10" type="ORF">CTRG_05509</name>
</gene>
<feature type="domain" description="RanBD1" evidence="9">
    <location>
        <begin position="629"/>
        <end position="761"/>
    </location>
</feature>
<feature type="compositionally biased region" description="Acidic residues" evidence="8">
    <location>
        <begin position="272"/>
        <end position="281"/>
    </location>
</feature>
<feature type="region of interest" description="Disordered" evidence="8">
    <location>
        <begin position="158"/>
        <end position="420"/>
    </location>
</feature>
<feature type="compositionally biased region" description="Polar residues" evidence="8">
    <location>
        <begin position="93"/>
        <end position="103"/>
    </location>
</feature>
<feature type="compositionally biased region" description="Low complexity" evidence="8">
    <location>
        <begin position="158"/>
        <end position="168"/>
    </location>
</feature>
<dbReference type="Proteomes" id="UP000002037">
    <property type="component" value="Unassembled WGS sequence"/>
</dbReference>
<dbReference type="PANTHER" id="PTHR38697:SF1">
    <property type="entry name" value="NUCLEAR PORE COMPLEX PROTEIN SIMILAR TO S. CEREVISIAE NUP2 (EUROFUNG)"/>
    <property type="match status" value="1"/>
</dbReference>
<dbReference type="VEuPathDB" id="FungiDB:CTRG_05509"/>
<dbReference type="InterPro" id="IPR015007">
    <property type="entry name" value="NUP2/50/61"/>
</dbReference>
<feature type="compositionally biased region" description="Low complexity" evidence="8">
    <location>
        <begin position="177"/>
        <end position="199"/>
    </location>
</feature>
<feature type="compositionally biased region" description="Polar residues" evidence="8">
    <location>
        <begin position="376"/>
        <end position="385"/>
    </location>
</feature>
<evidence type="ECO:0000256" key="8">
    <source>
        <dbReference type="SAM" id="MobiDB-lite"/>
    </source>
</evidence>
<dbReference type="GO" id="GO:0015031">
    <property type="term" value="P:protein transport"/>
    <property type="evidence" value="ECO:0007669"/>
    <property type="project" value="UniProtKB-KW"/>
</dbReference>
<feature type="region of interest" description="Disordered" evidence="8">
    <location>
        <begin position="1"/>
        <end position="107"/>
    </location>
</feature>
<protein>
    <recommendedName>
        <fullName evidence="9">RanBD1 domain-containing protein</fullName>
    </recommendedName>
</protein>
<feature type="compositionally biased region" description="Basic and acidic residues" evidence="8">
    <location>
        <begin position="282"/>
        <end position="291"/>
    </location>
</feature>
<feature type="region of interest" description="Disordered" evidence="8">
    <location>
        <begin position="443"/>
        <end position="644"/>
    </location>
</feature>
<dbReference type="InterPro" id="IPR000156">
    <property type="entry name" value="Ran_bind_dom"/>
</dbReference>
<organism evidence="10 11">
    <name type="scientific">Candida tropicalis (strain ATCC MYA-3404 / T1)</name>
    <name type="common">Yeast</name>
    <dbReference type="NCBI Taxonomy" id="294747"/>
    <lineage>
        <taxon>Eukaryota</taxon>
        <taxon>Fungi</taxon>
        <taxon>Dikarya</taxon>
        <taxon>Ascomycota</taxon>
        <taxon>Saccharomycotina</taxon>
        <taxon>Pichiomycetes</taxon>
        <taxon>Debaryomycetaceae</taxon>
        <taxon>Candida/Lodderomyces clade</taxon>
        <taxon>Candida</taxon>
    </lineage>
</organism>
<evidence type="ECO:0000256" key="2">
    <source>
        <dbReference type="ARBA" id="ARBA00022448"/>
    </source>
</evidence>
<dbReference type="SMART" id="SM00160">
    <property type="entry name" value="RanBD"/>
    <property type="match status" value="1"/>
</dbReference>
<evidence type="ECO:0000313" key="10">
    <source>
        <dbReference type="EMBL" id="EER31057.1"/>
    </source>
</evidence>
<dbReference type="SUPFAM" id="SSF50729">
    <property type="entry name" value="PH domain-like"/>
    <property type="match status" value="1"/>
</dbReference>
<feature type="compositionally biased region" description="Low complexity" evidence="8">
    <location>
        <begin position="488"/>
        <end position="498"/>
    </location>
</feature>
<dbReference type="GeneID" id="8300643"/>
<keyword evidence="6" id="KW-0906">Nuclear pore complex</keyword>
<dbReference type="KEGG" id="ctp:CTRG_05509"/>
<keyword evidence="4" id="KW-0653">Protein transport</keyword>
<evidence type="ECO:0000256" key="7">
    <source>
        <dbReference type="ARBA" id="ARBA00023242"/>
    </source>
</evidence>
<name>C5MHF5_CANTT</name>
<feature type="compositionally biased region" description="Basic and acidic residues" evidence="8">
    <location>
        <begin position="361"/>
        <end position="375"/>
    </location>
</feature>
<dbReference type="eggNOG" id="KOG4719">
    <property type="taxonomic scope" value="Eukaryota"/>
</dbReference>
<evidence type="ECO:0000256" key="1">
    <source>
        <dbReference type="ARBA" id="ARBA00004567"/>
    </source>
</evidence>
<dbReference type="PANTHER" id="PTHR38697">
    <property type="entry name" value="NUCLEAR PORE COMPLEX PROTEIN SIMILAR TO S. CEREVISIAE NUP2 (EUROFUNG)"/>
    <property type="match status" value="1"/>
</dbReference>
<keyword evidence="7" id="KW-0539">Nucleus</keyword>
<evidence type="ECO:0000256" key="3">
    <source>
        <dbReference type="ARBA" id="ARBA00022816"/>
    </source>
</evidence>
<feature type="compositionally biased region" description="Basic and acidic residues" evidence="8">
    <location>
        <begin position="1"/>
        <end position="15"/>
    </location>
</feature>
<dbReference type="OrthoDB" id="185618at2759"/>
<comment type="subcellular location">
    <subcellularLocation>
        <location evidence="1">Nucleus</location>
        <location evidence="1">Nuclear pore complex</location>
    </subcellularLocation>
</comment>
<dbReference type="HOGENOM" id="CLU_018357_0_0_1"/>
<dbReference type="Gene3D" id="2.30.29.30">
    <property type="entry name" value="Pleckstrin-homology domain (PH domain)/Phosphotyrosine-binding domain (PTB)"/>
    <property type="match status" value="1"/>
</dbReference>
<evidence type="ECO:0000313" key="11">
    <source>
        <dbReference type="Proteomes" id="UP000002037"/>
    </source>
</evidence>
<dbReference type="InterPro" id="IPR053074">
    <property type="entry name" value="NPC_Nucleoporin"/>
</dbReference>
<dbReference type="AlphaFoldDB" id="C5MHF5"/>
<dbReference type="GO" id="GO:0005643">
    <property type="term" value="C:nuclear pore"/>
    <property type="evidence" value="ECO:0007669"/>
    <property type="project" value="UniProtKB-SubCell"/>
</dbReference>
<evidence type="ECO:0000259" key="9">
    <source>
        <dbReference type="PROSITE" id="PS50196"/>
    </source>
</evidence>
<feature type="compositionally biased region" description="Basic and acidic residues" evidence="8">
    <location>
        <begin position="598"/>
        <end position="608"/>
    </location>
</feature>
<dbReference type="InterPro" id="IPR011993">
    <property type="entry name" value="PH-like_dom_sf"/>
</dbReference>
<evidence type="ECO:0000256" key="5">
    <source>
        <dbReference type="ARBA" id="ARBA00023010"/>
    </source>
</evidence>
<keyword evidence="11" id="KW-1185">Reference proteome</keyword>
<keyword evidence="3" id="KW-0509">mRNA transport</keyword>
<keyword evidence="5" id="KW-0811">Translocation</keyword>
<dbReference type="Pfam" id="PF00638">
    <property type="entry name" value="Ran_BP1"/>
    <property type="match status" value="1"/>
</dbReference>